<dbReference type="InParanoid" id="M4C2K1"/>
<dbReference type="Proteomes" id="UP000011713">
    <property type="component" value="Unassembled WGS sequence"/>
</dbReference>
<proteinExistence type="predicted"/>
<dbReference type="eggNOG" id="ENOG502SBTN">
    <property type="taxonomic scope" value="Eukaryota"/>
</dbReference>
<dbReference type="VEuPathDB" id="FungiDB:HpaG813316"/>
<dbReference type="AlphaFoldDB" id="M4C2K1"/>
<dbReference type="EMBL" id="JH598131">
    <property type="status" value="NOT_ANNOTATED_CDS"/>
    <property type="molecule type" value="Genomic_DNA"/>
</dbReference>
<feature type="compositionally biased region" description="Low complexity" evidence="1">
    <location>
        <begin position="445"/>
        <end position="455"/>
    </location>
</feature>
<feature type="compositionally biased region" description="Polar residues" evidence="1">
    <location>
        <begin position="143"/>
        <end position="155"/>
    </location>
</feature>
<evidence type="ECO:0000313" key="2">
    <source>
        <dbReference type="EnsemblProtists" id="HpaP813316"/>
    </source>
</evidence>
<feature type="region of interest" description="Disordered" evidence="1">
    <location>
        <begin position="1"/>
        <end position="69"/>
    </location>
</feature>
<feature type="region of interest" description="Disordered" evidence="1">
    <location>
        <begin position="443"/>
        <end position="490"/>
    </location>
</feature>
<feature type="compositionally biased region" description="Polar residues" evidence="1">
    <location>
        <begin position="461"/>
        <end position="470"/>
    </location>
</feature>
<dbReference type="HOGENOM" id="CLU_545871_0_0_1"/>
<reference evidence="3" key="1">
    <citation type="journal article" date="2010" name="Science">
        <title>Signatures of adaptation to obligate biotrophy in the Hyaloperonospora arabidopsidis genome.</title>
        <authorList>
            <person name="Baxter L."/>
            <person name="Tripathy S."/>
            <person name="Ishaque N."/>
            <person name="Boot N."/>
            <person name="Cabral A."/>
            <person name="Kemen E."/>
            <person name="Thines M."/>
            <person name="Ah-Fong A."/>
            <person name="Anderson R."/>
            <person name="Badejoko W."/>
            <person name="Bittner-Eddy P."/>
            <person name="Boore J.L."/>
            <person name="Chibucos M.C."/>
            <person name="Coates M."/>
            <person name="Dehal P."/>
            <person name="Delehaunty K."/>
            <person name="Dong S."/>
            <person name="Downton P."/>
            <person name="Dumas B."/>
            <person name="Fabro G."/>
            <person name="Fronick C."/>
            <person name="Fuerstenberg S.I."/>
            <person name="Fulton L."/>
            <person name="Gaulin E."/>
            <person name="Govers F."/>
            <person name="Hughes L."/>
            <person name="Humphray S."/>
            <person name="Jiang R.H."/>
            <person name="Judelson H."/>
            <person name="Kamoun S."/>
            <person name="Kyung K."/>
            <person name="Meijer H."/>
            <person name="Minx P."/>
            <person name="Morris P."/>
            <person name="Nelson J."/>
            <person name="Phuntumart V."/>
            <person name="Qutob D."/>
            <person name="Rehmany A."/>
            <person name="Rougon-Cardoso A."/>
            <person name="Ryden P."/>
            <person name="Torto-Alalibo T."/>
            <person name="Studholme D."/>
            <person name="Wang Y."/>
            <person name="Win J."/>
            <person name="Wood J."/>
            <person name="Clifton S.W."/>
            <person name="Rogers J."/>
            <person name="Van den Ackerveken G."/>
            <person name="Jones J.D."/>
            <person name="McDowell J.M."/>
            <person name="Beynon J."/>
            <person name="Tyler B.M."/>
        </authorList>
    </citation>
    <scope>NUCLEOTIDE SEQUENCE [LARGE SCALE GENOMIC DNA]</scope>
    <source>
        <strain evidence="3">Emoy2</strain>
    </source>
</reference>
<evidence type="ECO:0000313" key="3">
    <source>
        <dbReference type="Proteomes" id="UP000011713"/>
    </source>
</evidence>
<dbReference type="OMA" id="THNFDWK"/>
<protein>
    <submittedName>
        <fullName evidence="2">Uncharacterized protein</fullName>
    </submittedName>
</protein>
<keyword evidence="3" id="KW-1185">Reference proteome</keyword>
<reference evidence="2" key="2">
    <citation type="submission" date="2015-06" db="UniProtKB">
        <authorList>
            <consortium name="EnsemblProtists"/>
        </authorList>
    </citation>
    <scope>IDENTIFICATION</scope>
    <source>
        <strain evidence="2">Emoy2</strain>
    </source>
</reference>
<feature type="region of interest" description="Disordered" evidence="1">
    <location>
        <begin position="135"/>
        <end position="161"/>
    </location>
</feature>
<name>M4C2K1_HYAAE</name>
<feature type="compositionally biased region" description="Low complexity" evidence="1">
    <location>
        <begin position="26"/>
        <end position="38"/>
    </location>
</feature>
<dbReference type="EnsemblProtists" id="HpaT813316">
    <property type="protein sequence ID" value="HpaP813316"/>
    <property type="gene ID" value="HpaG813316"/>
</dbReference>
<evidence type="ECO:0000256" key="1">
    <source>
        <dbReference type="SAM" id="MobiDB-lite"/>
    </source>
</evidence>
<sequence>MATTESGTLKVEIRRHDQPSADNTASVASMSSSLFSKSVGMRKRNSRRAAVQPQSMSSSPPKPRPNRKHVPVFYEPQFRHPVKCRDRQHSSKNETMDHSILPTNAPDMHSSSATEVPVAHEATFVVQVFCPDSSSLCSNPSSRGPQTVETTSSTKLQEDPNVRRASVLHHTSLPSAQYPPSLHEAIASTQVQISTSSSTDDCIAIATMSASSTNTPPRSSERTDCRMNGRLEDSWSDRLLASQNRIGHAPYALSAKLSPEEHSDKHREICGPNDSTSRFKCSSATHSTGNISMVTDSEPSPRCHPPLSVPDLLLEGGAQFPALPYKIDSNGDTSTRDCMDDCAKDTAIPLGSPPDDPPAFLSHNSLMGGGIPLSNLLATCSSAGKPKSFSSLTNETNKTIRELNSVLAPQSKTCFGPDRLVSLTSGPSEVSDPREVMTLAAPHITTANSNSSSTSFDAINDTESSSCNATSSLGSPPRGPPSFTIGNSLMGGGIELQPAASNVNTHNFDWKLHKTVSNIGDANRLISHR</sequence>
<accession>M4C2K1</accession>
<organism evidence="2 3">
    <name type="scientific">Hyaloperonospora arabidopsidis (strain Emoy2)</name>
    <name type="common">Downy mildew agent</name>
    <name type="synonym">Peronospora arabidopsidis</name>
    <dbReference type="NCBI Taxonomy" id="559515"/>
    <lineage>
        <taxon>Eukaryota</taxon>
        <taxon>Sar</taxon>
        <taxon>Stramenopiles</taxon>
        <taxon>Oomycota</taxon>
        <taxon>Peronosporomycetes</taxon>
        <taxon>Peronosporales</taxon>
        <taxon>Peronosporaceae</taxon>
        <taxon>Hyaloperonospora</taxon>
    </lineage>
</organism>